<comment type="caution">
    <text evidence="1">The sequence shown here is derived from an EMBL/GenBank/DDBJ whole genome shotgun (WGS) entry which is preliminary data.</text>
</comment>
<reference evidence="1 2" key="1">
    <citation type="submission" date="2014-02" db="EMBL/GenBank/DDBJ databases">
        <title>Expanding our view of genomic diversity in Candidatus Accumulibacter clades.</title>
        <authorList>
            <person name="Skennerton C.T."/>
            <person name="Barr J.J."/>
            <person name="Slater F.R."/>
            <person name="Bond P.L."/>
            <person name="Tyson G.W."/>
        </authorList>
    </citation>
    <scope>NUCLEOTIDE SEQUENCE [LARGE SCALE GENOMIC DNA]</scope>
    <source>
        <strain evidence="2">BA-91</strain>
    </source>
</reference>
<gene>
    <name evidence="1" type="ORF">AW09_004024</name>
</gene>
<dbReference type="AlphaFoldDB" id="A0A080M0Y6"/>
<dbReference type="Proteomes" id="UP000020077">
    <property type="component" value="Unassembled WGS sequence"/>
</dbReference>
<dbReference type="EMBL" id="JDVG02000634">
    <property type="protein sequence ID" value="KFB70874.1"/>
    <property type="molecule type" value="Genomic_DNA"/>
</dbReference>
<organism evidence="1 2">
    <name type="scientific">Candidatus Accumulibacter phosphatis</name>
    <dbReference type="NCBI Taxonomy" id="327160"/>
    <lineage>
        <taxon>Bacteria</taxon>
        <taxon>Pseudomonadati</taxon>
        <taxon>Pseudomonadota</taxon>
        <taxon>Betaproteobacteria</taxon>
        <taxon>Candidatus Accumulibacter</taxon>
    </lineage>
</organism>
<proteinExistence type="predicted"/>
<name>A0A080M0Y6_9PROT</name>
<sequence>MTVAIVICLEPVHIEQSESQGLTDACCTTPFTCQHFVEAATIGETGQGIGCAQGGQLVVGLFQFESTLGNLSFQHGIRFLQLFGHSIKAISQIFEFVTRANRNAVVENSAANQRCAILQGMDGFDHPAHQCHAGKHGQQHADEHQRSAANGLGIQRAVGFGQWFLDKNEPAKLWNRSKGSQDRLTVMIARLRRCLSTLRLALDRRLHLRQCSHTGVSQHQADIGMSNQAAFGVDCIGVAGVTDLDARDSVEQKFEVDFGDGDPGFPGADGHRYGHVQTSVAEVDRAAVGTA</sequence>
<evidence type="ECO:0000313" key="1">
    <source>
        <dbReference type="EMBL" id="KFB70874.1"/>
    </source>
</evidence>
<accession>A0A080M0Y6</accession>
<protein>
    <submittedName>
        <fullName evidence="1">Uncharacterized protein</fullName>
    </submittedName>
</protein>
<evidence type="ECO:0000313" key="2">
    <source>
        <dbReference type="Proteomes" id="UP000020077"/>
    </source>
</evidence>